<feature type="transmembrane region" description="Helical" evidence="1">
    <location>
        <begin position="6"/>
        <end position="24"/>
    </location>
</feature>
<dbReference type="WBParaSite" id="ACRNAN_scaffold1047.g24390.t1">
    <property type="protein sequence ID" value="ACRNAN_scaffold1047.g24390.t1"/>
    <property type="gene ID" value="ACRNAN_scaffold1047.g24390"/>
</dbReference>
<keyword evidence="1" id="KW-0812">Transmembrane</keyword>
<dbReference type="Proteomes" id="UP000887540">
    <property type="component" value="Unplaced"/>
</dbReference>
<evidence type="ECO:0000313" key="3">
    <source>
        <dbReference type="WBParaSite" id="ACRNAN_scaffold1047.g24390.t1"/>
    </source>
</evidence>
<accession>A0A914CH34</accession>
<feature type="transmembrane region" description="Helical" evidence="1">
    <location>
        <begin position="66"/>
        <end position="88"/>
    </location>
</feature>
<dbReference type="AlphaFoldDB" id="A0A914CH34"/>
<keyword evidence="1" id="KW-1133">Transmembrane helix</keyword>
<feature type="transmembrane region" description="Helical" evidence="1">
    <location>
        <begin position="108"/>
        <end position="125"/>
    </location>
</feature>
<organism evidence="2 3">
    <name type="scientific">Acrobeloides nanus</name>
    <dbReference type="NCBI Taxonomy" id="290746"/>
    <lineage>
        <taxon>Eukaryota</taxon>
        <taxon>Metazoa</taxon>
        <taxon>Ecdysozoa</taxon>
        <taxon>Nematoda</taxon>
        <taxon>Chromadorea</taxon>
        <taxon>Rhabditida</taxon>
        <taxon>Tylenchina</taxon>
        <taxon>Cephalobomorpha</taxon>
        <taxon>Cephaloboidea</taxon>
        <taxon>Cephalobidae</taxon>
        <taxon>Acrobeloides</taxon>
    </lineage>
</organism>
<proteinExistence type="predicted"/>
<evidence type="ECO:0000256" key="1">
    <source>
        <dbReference type="SAM" id="Phobius"/>
    </source>
</evidence>
<keyword evidence="1" id="KW-0472">Membrane</keyword>
<feature type="transmembrane region" description="Helical" evidence="1">
    <location>
        <begin position="36"/>
        <end position="60"/>
    </location>
</feature>
<sequence length="209" mass="23278">MLVFSDLLLAIGVLIRGIYAAYATQQGIRKFVVTPCLIINNVIQGAGMGCSQICILGIFIDRYLSLSAGSTITILLFCLYFSTLFILFRYERSRNTQTANALKFQRKVFVSASLVLLCYTIFWVGPFTFNILSIVFNYDKNTRSYVSVAVGFGNAINAGCSVFVYLFKYPMINECAKAVLLKKTNIDKVTNVFSVQNNGIKNAVSLTRK</sequence>
<dbReference type="SUPFAM" id="SSF81321">
    <property type="entry name" value="Family A G protein-coupled receptor-like"/>
    <property type="match status" value="1"/>
</dbReference>
<keyword evidence="2" id="KW-1185">Reference proteome</keyword>
<reference evidence="3" key="1">
    <citation type="submission" date="2022-11" db="UniProtKB">
        <authorList>
            <consortium name="WormBaseParasite"/>
        </authorList>
    </citation>
    <scope>IDENTIFICATION</scope>
</reference>
<evidence type="ECO:0000313" key="2">
    <source>
        <dbReference type="Proteomes" id="UP000887540"/>
    </source>
</evidence>
<protein>
    <submittedName>
        <fullName evidence="3">G-protein coupled receptors family 1 profile domain-containing protein</fullName>
    </submittedName>
</protein>
<feature type="transmembrane region" description="Helical" evidence="1">
    <location>
        <begin position="145"/>
        <end position="167"/>
    </location>
</feature>
<name>A0A914CH34_9BILA</name>